<sequence>MSREEYAKCATRDEAAAYALAASDVRFPDIRAIHALAAADAHDAARGIHRVAINAKTVERVARALHDRIRSQAACSCCFTAWEDASERTRESYRDDARAVLAAAVEAGQ</sequence>
<comment type="caution">
    <text evidence="1">The sequence shown here is derived from an EMBL/GenBank/DDBJ whole genome shotgun (WGS) entry which is preliminary data.</text>
</comment>
<accession>A0A4R5KMN0</accession>
<dbReference type="RefSeq" id="WP_133203932.1">
    <property type="nucleotide sequence ID" value="NZ_SMRU01000009.1"/>
</dbReference>
<keyword evidence="2" id="KW-1185">Reference proteome</keyword>
<proteinExistence type="predicted"/>
<dbReference type="AlphaFoldDB" id="A0A4R5KMN0"/>
<protein>
    <submittedName>
        <fullName evidence="1">Uncharacterized protein</fullName>
    </submittedName>
</protein>
<evidence type="ECO:0000313" key="2">
    <source>
        <dbReference type="Proteomes" id="UP000295511"/>
    </source>
</evidence>
<gene>
    <name evidence="1" type="ORF">E1809_09170</name>
</gene>
<organism evidence="1 2">
    <name type="scientific">Arthrobacter terricola</name>
    <dbReference type="NCBI Taxonomy" id="2547396"/>
    <lineage>
        <taxon>Bacteria</taxon>
        <taxon>Bacillati</taxon>
        <taxon>Actinomycetota</taxon>
        <taxon>Actinomycetes</taxon>
        <taxon>Micrococcales</taxon>
        <taxon>Micrococcaceae</taxon>
        <taxon>Arthrobacter</taxon>
    </lineage>
</organism>
<evidence type="ECO:0000313" key="1">
    <source>
        <dbReference type="EMBL" id="TDF96883.1"/>
    </source>
</evidence>
<dbReference type="EMBL" id="SMRU01000009">
    <property type="protein sequence ID" value="TDF96883.1"/>
    <property type="molecule type" value="Genomic_DNA"/>
</dbReference>
<reference evidence="1 2" key="1">
    <citation type="submission" date="2019-03" db="EMBL/GenBank/DDBJ databases">
        <title>Whole genome sequence of Arthrobacter sp JH1-1.</title>
        <authorList>
            <person name="Trinh H.N."/>
        </authorList>
    </citation>
    <scope>NUCLEOTIDE SEQUENCE [LARGE SCALE GENOMIC DNA]</scope>
    <source>
        <strain evidence="1 2">JH1-1</strain>
    </source>
</reference>
<dbReference type="Proteomes" id="UP000295511">
    <property type="component" value="Unassembled WGS sequence"/>
</dbReference>
<name>A0A4R5KMN0_9MICC</name>